<dbReference type="InterPro" id="IPR029016">
    <property type="entry name" value="GAF-like_dom_sf"/>
</dbReference>
<dbReference type="GO" id="GO:0003677">
    <property type="term" value="F:DNA binding"/>
    <property type="evidence" value="ECO:0007669"/>
    <property type="project" value="UniProtKB-KW"/>
</dbReference>
<feature type="region of interest" description="Disordered" evidence="6">
    <location>
        <begin position="295"/>
        <end position="316"/>
    </location>
</feature>
<evidence type="ECO:0000313" key="9">
    <source>
        <dbReference type="Proteomes" id="UP000185999"/>
    </source>
</evidence>
<dbReference type="PROSITE" id="PS00676">
    <property type="entry name" value="SIGMA54_INTERACT_2"/>
    <property type="match status" value="1"/>
</dbReference>
<dbReference type="SUPFAM" id="SSF46689">
    <property type="entry name" value="Homeodomain-like"/>
    <property type="match status" value="1"/>
</dbReference>
<dbReference type="EMBL" id="FTOE01000003">
    <property type="protein sequence ID" value="SIS66893.1"/>
    <property type="molecule type" value="Genomic_DNA"/>
</dbReference>
<dbReference type="SUPFAM" id="SSF52540">
    <property type="entry name" value="P-loop containing nucleoside triphosphate hydrolases"/>
    <property type="match status" value="1"/>
</dbReference>
<dbReference type="InterPro" id="IPR027417">
    <property type="entry name" value="P-loop_NTPase"/>
</dbReference>
<dbReference type="PROSITE" id="PS00675">
    <property type="entry name" value="SIGMA54_INTERACT_1"/>
    <property type="match status" value="1"/>
</dbReference>
<dbReference type="Proteomes" id="UP000185999">
    <property type="component" value="Unassembled WGS sequence"/>
</dbReference>
<dbReference type="SMART" id="SM00382">
    <property type="entry name" value="AAA"/>
    <property type="match status" value="1"/>
</dbReference>
<evidence type="ECO:0000256" key="3">
    <source>
        <dbReference type="ARBA" id="ARBA00023015"/>
    </source>
</evidence>
<dbReference type="InterPro" id="IPR009057">
    <property type="entry name" value="Homeodomain-like_sf"/>
</dbReference>
<keyword evidence="3" id="KW-0805">Transcription regulation</keyword>
<evidence type="ECO:0000256" key="5">
    <source>
        <dbReference type="ARBA" id="ARBA00023163"/>
    </source>
</evidence>
<dbReference type="InterPro" id="IPR058031">
    <property type="entry name" value="AAA_lid_NorR"/>
</dbReference>
<protein>
    <submittedName>
        <fullName evidence="8">GAF modulated sigma54 specific transcriptional regulator, Fis family</fullName>
    </submittedName>
</protein>
<evidence type="ECO:0000256" key="1">
    <source>
        <dbReference type="ARBA" id="ARBA00022741"/>
    </source>
</evidence>
<dbReference type="Pfam" id="PF00158">
    <property type="entry name" value="Sigma54_activat"/>
    <property type="match status" value="1"/>
</dbReference>
<dbReference type="InterPro" id="IPR025736">
    <property type="entry name" value="PucR_C-HTH_dom"/>
</dbReference>
<keyword evidence="5" id="KW-0804">Transcription</keyword>
<dbReference type="Pfam" id="PF01590">
    <property type="entry name" value="GAF"/>
    <property type="match status" value="1"/>
</dbReference>
<dbReference type="STRING" id="619304.SAMN05421760_10391"/>
<dbReference type="CDD" id="cd00009">
    <property type="entry name" value="AAA"/>
    <property type="match status" value="1"/>
</dbReference>
<dbReference type="AlphaFoldDB" id="A0A1N7KZ81"/>
<dbReference type="PROSITE" id="PS50045">
    <property type="entry name" value="SIGMA54_INTERACT_4"/>
    <property type="match status" value="1"/>
</dbReference>
<dbReference type="Gene3D" id="1.10.10.60">
    <property type="entry name" value="Homeodomain-like"/>
    <property type="match status" value="1"/>
</dbReference>
<gene>
    <name evidence="8" type="ORF">SAMN05421760_10391</name>
</gene>
<dbReference type="PANTHER" id="PTHR32071:SF77">
    <property type="entry name" value="TRANSCRIPTIONAL REGULATORY PROTEIN"/>
    <property type="match status" value="1"/>
</dbReference>
<accession>A0A1N7KZ81</accession>
<feature type="compositionally biased region" description="Basic and acidic residues" evidence="6">
    <location>
        <begin position="295"/>
        <end position="304"/>
    </location>
</feature>
<dbReference type="PANTHER" id="PTHR32071">
    <property type="entry name" value="TRANSCRIPTIONAL REGULATORY PROTEIN"/>
    <property type="match status" value="1"/>
</dbReference>
<dbReference type="Gene3D" id="1.10.8.60">
    <property type="match status" value="1"/>
</dbReference>
<dbReference type="InterPro" id="IPR002078">
    <property type="entry name" value="Sigma_54_int"/>
</dbReference>
<sequence>MNNNKNTSTEHIQVVNSSWQRCDLYGLNHTSEADYSTMPTGEIKDLQAEHRYLLGTTDREVLPYYENILANSSCLIMLTDQRGQVLNCWGDKRFINKEQQHALAEGTHWSERINGTNAIGTAIATGQAVQIQRDEHYLKHNRFMIGSAAPIYDTNNQLLAVLDVSSDAYLPQAHTFGMVKMMSQSVENRLIHSKFSDDHFLMSFNTSNNNLDSQWIGLIAFNENGSIISANKRAEMLLRFELALKNVEDIFGCPLFELKNQPKGQPIAVVALNKYTMYATIQRPLKGYMAAPDYRERQPVRQESRPQPGQESDAKISKIKISYGDPQVDRSLKMATAIFEKDIPILLQGETGAGKEEFCKALHDSSNRHQHPFITINCAAISEQTIEAELFGYDSDDPDSIGLIRKADKGILFLDEISEIPLSVQSKFLRVFEEKKISPLGSNRAVPVDIKIMSSSKRDLKKLTENGLFRDDLYFRISGLNIQLPALKDRTDKHELIQNIHSHLCEGQQPEGLSEEVVILLANHPWPGNFRQLKNVILIALSMAGDDSVQPWHLPDDFFNDSDEHKNSEKTKRSTPVAGYSQSIINASSVRILAENNVNQDTLREYNLNKGNISRTARALSISRNTLYKRLKSIGIRL</sequence>
<dbReference type="Pfam" id="PF13556">
    <property type="entry name" value="HTH_30"/>
    <property type="match status" value="1"/>
</dbReference>
<name>A0A1N7KZ81_9GAMM</name>
<dbReference type="InterPro" id="IPR025662">
    <property type="entry name" value="Sigma_54_int_dom_ATP-bd_1"/>
</dbReference>
<evidence type="ECO:0000256" key="6">
    <source>
        <dbReference type="SAM" id="MobiDB-lite"/>
    </source>
</evidence>
<organism evidence="8 9">
    <name type="scientific">Neptunomonas antarctica</name>
    <dbReference type="NCBI Taxonomy" id="619304"/>
    <lineage>
        <taxon>Bacteria</taxon>
        <taxon>Pseudomonadati</taxon>
        <taxon>Pseudomonadota</taxon>
        <taxon>Gammaproteobacteria</taxon>
        <taxon>Oceanospirillales</taxon>
        <taxon>Oceanospirillaceae</taxon>
        <taxon>Neptunomonas</taxon>
    </lineage>
</organism>
<dbReference type="GO" id="GO:0005524">
    <property type="term" value="F:ATP binding"/>
    <property type="evidence" value="ECO:0007669"/>
    <property type="project" value="UniProtKB-KW"/>
</dbReference>
<keyword evidence="1" id="KW-0547">Nucleotide-binding</keyword>
<evidence type="ECO:0000256" key="2">
    <source>
        <dbReference type="ARBA" id="ARBA00022840"/>
    </source>
</evidence>
<dbReference type="InterPro" id="IPR003018">
    <property type="entry name" value="GAF"/>
</dbReference>
<evidence type="ECO:0000259" key="7">
    <source>
        <dbReference type="PROSITE" id="PS50045"/>
    </source>
</evidence>
<dbReference type="RefSeq" id="WP_054341759.1">
    <property type="nucleotide sequence ID" value="NZ_FTOE01000003.1"/>
</dbReference>
<dbReference type="Pfam" id="PF25601">
    <property type="entry name" value="AAA_lid_14"/>
    <property type="match status" value="1"/>
</dbReference>
<dbReference type="InterPro" id="IPR025943">
    <property type="entry name" value="Sigma_54_int_dom_ATP-bd_2"/>
</dbReference>
<evidence type="ECO:0000256" key="4">
    <source>
        <dbReference type="ARBA" id="ARBA00023125"/>
    </source>
</evidence>
<reference evidence="9" key="1">
    <citation type="submission" date="2017-01" db="EMBL/GenBank/DDBJ databases">
        <authorList>
            <person name="Varghese N."/>
            <person name="Submissions S."/>
        </authorList>
    </citation>
    <scope>NUCLEOTIDE SEQUENCE [LARGE SCALE GENOMIC DNA]</scope>
    <source>
        <strain evidence="9">DSM 22306</strain>
    </source>
</reference>
<keyword evidence="4" id="KW-0238">DNA-binding</keyword>
<dbReference type="OrthoDB" id="9804019at2"/>
<keyword evidence="2" id="KW-0067">ATP-binding</keyword>
<dbReference type="Gene3D" id="3.40.50.300">
    <property type="entry name" value="P-loop containing nucleotide triphosphate hydrolases"/>
    <property type="match status" value="1"/>
</dbReference>
<proteinExistence type="predicted"/>
<dbReference type="InterPro" id="IPR003593">
    <property type="entry name" value="AAA+_ATPase"/>
</dbReference>
<evidence type="ECO:0000313" key="8">
    <source>
        <dbReference type="EMBL" id="SIS66893.1"/>
    </source>
</evidence>
<dbReference type="Gene3D" id="3.30.450.40">
    <property type="match status" value="1"/>
</dbReference>
<dbReference type="GO" id="GO:0006355">
    <property type="term" value="P:regulation of DNA-templated transcription"/>
    <property type="evidence" value="ECO:0007669"/>
    <property type="project" value="InterPro"/>
</dbReference>
<feature type="domain" description="Sigma-54 factor interaction" evidence="7">
    <location>
        <begin position="321"/>
        <end position="542"/>
    </location>
</feature>
<keyword evidence="9" id="KW-1185">Reference proteome</keyword>